<gene>
    <name evidence="1" type="ORF">M9Y10_027948</name>
    <name evidence="2" type="ORF">M9Y10_032643</name>
</gene>
<dbReference type="PANTHER" id="PTHR45661:SF3">
    <property type="entry name" value="IG-LIKE DOMAIN-CONTAINING PROTEIN"/>
    <property type="match status" value="1"/>
</dbReference>
<comment type="caution">
    <text evidence="2">The sequence shown here is derived from an EMBL/GenBank/DDBJ whole genome shotgun (WGS) entry which is preliminary data.</text>
</comment>
<dbReference type="SUPFAM" id="SSF56112">
    <property type="entry name" value="Protein kinase-like (PK-like)"/>
    <property type="match status" value="1"/>
</dbReference>
<dbReference type="EMBL" id="JAPFFF010000382">
    <property type="protein sequence ID" value="KAK8834498.1"/>
    <property type="molecule type" value="Genomic_DNA"/>
</dbReference>
<organism evidence="2 3">
    <name type="scientific">Tritrichomonas musculus</name>
    <dbReference type="NCBI Taxonomy" id="1915356"/>
    <lineage>
        <taxon>Eukaryota</taxon>
        <taxon>Metamonada</taxon>
        <taxon>Parabasalia</taxon>
        <taxon>Tritrichomonadida</taxon>
        <taxon>Tritrichomonadidae</taxon>
        <taxon>Tritrichomonas</taxon>
    </lineage>
</organism>
<dbReference type="Gene3D" id="3.30.200.20">
    <property type="entry name" value="Phosphorylase Kinase, domain 1"/>
    <property type="match status" value="1"/>
</dbReference>
<evidence type="ECO:0000313" key="3">
    <source>
        <dbReference type="Proteomes" id="UP001470230"/>
    </source>
</evidence>
<sequence length="605" mass="68676">MEIEIEGGLRVKINQKDNTCSVIESPKAKDTIFVPHFVEHENQSYKITSIGRNAFKNCYIDCLKFAEDSEVESFEENCFGDAHIKRLEIPSSVKSLHDGWCHYLRDLREIEVSPKSSHFIFYNKDFLLGKSSESSDKFDVLHFARPDIEEAVIPPQVTRIKKWSFDRRNKLKTVRFSTNSELKCIEDFAFSFSRIESLSLPASLEQIGGYSFFNAYYLRKVEISPENKFFKMMNGKCVVRESSRGSGVFDVIVLAARDIASISIPPHIKVINYCAFEYCERLKTVTFESNSSLESTNQYAFYYISGPERLVLPPSLKDAGTSSFSYIKNTKSIEFLGKSVKIGIGCCQSCKNLSTVTFPSADDVTFGKGAMADTAEDLKIRVRRTAKLSGDGLSEIEGRIVYIEDDSVTTEETTENVTVTKESDVNVTCEVKREPIEEENRNLKKFVSYLTSRLSKYEEVISYGDFIKEKEEVESHEEYDNGDDSSSHAFVGPDEEEFQEIEKKIGEGATSEVFKVSDKRTGEVMCKKVIKEVSDDKAFKTLQNAVKEIEVSGAPPEAEHARPAEQRPDGVPDCVERHQRLLRQSDQALHVIQGIRTPDIRRHHR</sequence>
<dbReference type="InterPro" id="IPR026906">
    <property type="entry name" value="LRR_5"/>
</dbReference>
<proteinExistence type="predicted"/>
<evidence type="ECO:0000313" key="1">
    <source>
        <dbReference type="EMBL" id="KAK8834498.1"/>
    </source>
</evidence>
<dbReference type="Proteomes" id="UP001470230">
    <property type="component" value="Unassembled WGS sequence"/>
</dbReference>
<dbReference type="InterPro" id="IPR011009">
    <property type="entry name" value="Kinase-like_dom_sf"/>
</dbReference>
<dbReference type="InterPro" id="IPR053139">
    <property type="entry name" value="Surface_bspA-like"/>
</dbReference>
<protein>
    <submittedName>
        <fullName evidence="2">Uncharacterized protein</fullName>
    </submittedName>
</protein>
<dbReference type="InterPro" id="IPR032675">
    <property type="entry name" value="LRR_dom_sf"/>
</dbReference>
<evidence type="ECO:0000313" key="2">
    <source>
        <dbReference type="EMBL" id="KAK8838609.1"/>
    </source>
</evidence>
<name>A0ABR2GXG5_9EUKA</name>
<dbReference type="SUPFAM" id="SSF52058">
    <property type="entry name" value="L domain-like"/>
    <property type="match status" value="1"/>
</dbReference>
<dbReference type="EMBL" id="JAPFFF010000054">
    <property type="protein sequence ID" value="KAK8838609.1"/>
    <property type="molecule type" value="Genomic_DNA"/>
</dbReference>
<reference evidence="2 3" key="1">
    <citation type="submission" date="2024-04" db="EMBL/GenBank/DDBJ databases">
        <title>Tritrichomonas musculus Genome.</title>
        <authorList>
            <person name="Alves-Ferreira E."/>
            <person name="Grigg M."/>
            <person name="Lorenzi H."/>
            <person name="Galac M."/>
        </authorList>
    </citation>
    <scope>NUCLEOTIDE SEQUENCE [LARGE SCALE GENOMIC DNA]</scope>
    <source>
        <strain evidence="2 3">EAF2021</strain>
    </source>
</reference>
<dbReference type="Gene3D" id="3.80.10.10">
    <property type="entry name" value="Ribonuclease Inhibitor"/>
    <property type="match status" value="2"/>
</dbReference>
<dbReference type="PANTHER" id="PTHR45661">
    <property type="entry name" value="SURFACE ANTIGEN"/>
    <property type="match status" value="1"/>
</dbReference>
<keyword evidence="3" id="KW-1185">Reference proteome</keyword>
<dbReference type="Pfam" id="PF13306">
    <property type="entry name" value="LRR_5"/>
    <property type="match status" value="3"/>
</dbReference>
<accession>A0ABR2GXG5</accession>